<evidence type="ECO:0000256" key="9">
    <source>
        <dbReference type="ARBA" id="ARBA00023170"/>
    </source>
</evidence>
<evidence type="ECO:0000256" key="8">
    <source>
        <dbReference type="ARBA" id="ARBA00023136"/>
    </source>
</evidence>
<evidence type="ECO:0000256" key="7">
    <source>
        <dbReference type="ARBA" id="ARBA00022989"/>
    </source>
</evidence>
<evidence type="ECO:0000259" key="14">
    <source>
        <dbReference type="PROSITE" id="PS50853"/>
    </source>
</evidence>
<keyword evidence="9" id="KW-0675">Receptor</keyword>
<evidence type="ECO:0000256" key="3">
    <source>
        <dbReference type="ARBA" id="ARBA00022679"/>
    </source>
</evidence>
<evidence type="ECO:0000256" key="6">
    <source>
        <dbReference type="ARBA" id="ARBA00022777"/>
    </source>
</evidence>
<gene>
    <name evidence="15" type="ORF">PLOB_00021279</name>
</gene>
<evidence type="ECO:0000256" key="12">
    <source>
        <dbReference type="SAM" id="Phobius"/>
    </source>
</evidence>
<feature type="domain" description="Fibronectin type-III" evidence="14">
    <location>
        <begin position="301"/>
        <end position="399"/>
    </location>
</feature>
<comment type="caution">
    <text evidence="15">The sequence shown here is derived from an EMBL/GenBank/DDBJ whole genome shotgun (WGS) entry which is preliminary data.</text>
</comment>
<evidence type="ECO:0000256" key="5">
    <source>
        <dbReference type="ARBA" id="ARBA00022737"/>
    </source>
</evidence>
<dbReference type="SUPFAM" id="SSF49899">
    <property type="entry name" value="Concanavalin A-like lectins/glucanases"/>
    <property type="match status" value="1"/>
</dbReference>
<dbReference type="PANTHER" id="PTHR24416">
    <property type="entry name" value="TYROSINE-PROTEIN KINASE RECEPTOR"/>
    <property type="match status" value="1"/>
</dbReference>
<keyword evidence="8 12" id="KW-0472">Membrane</keyword>
<dbReference type="Gene3D" id="2.60.120.200">
    <property type="match status" value="1"/>
</dbReference>
<evidence type="ECO:0000256" key="4">
    <source>
        <dbReference type="ARBA" id="ARBA00022692"/>
    </source>
</evidence>
<dbReference type="PANTHER" id="PTHR24416:SF583">
    <property type="entry name" value="RECEPTOR PROTEIN-TYROSINE KINASE"/>
    <property type="match status" value="1"/>
</dbReference>
<dbReference type="Pfam" id="PF00041">
    <property type="entry name" value="fn3"/>
    <property type="match status" value="1"/>
</dbReference>
<evidence type="ECO:0000313" key="15">
    <source>
        <dbReference type="EMBL" id="CAH3112423.1"/>
    </source>
</evidence>
<organism evidence="15 16">
    <name type="scientific">Porites lobata</name>
    <dbReference type="NCBI Taxonomy" id="104759"/>
    <lineage>
        <taxon>Eukaryota</taxon>
        <taxon>Metazoa</taxon>
        <taxon>Cnidaria</taxon>
        <taxon>Anthozoa</taxon>
        <taxon>Hexacorallia</taxon>
        <taxon>Scleractinia</taxon>
        <taxon>Fungiina</taxon>
        <taxon>Poritidae</taxon>
        <taxon>Porites</taxon>
    </lineage>
</organism>
<dbReference type="Gene3D" id="3.30.200.20">
    <property type="entry name" value="Phosphorylase Kinase, domain 1"/>
    <property type="match status" value="1"/>
</dbReference>
<dbReference type="Proteomes" id="UP001159405">
    <property type="component" value="Unassembled WGS sequence"/>
</dbReference>
<feature type="domain" description="Fibronectin type-III" evidence="14">
    <location>
        <begin position="408"/>
        <end position="508"/>
    </location>
</feature>
<dbReference type="Pfam" id="PF13385">
    <property type="entry name" value="Laminin_G_3"/>
    <property type="match status" value="1"/>
</dbReference>
<dbReference type="InterPro" id="IPR013320">
    <property type="entry name" value="ConA-like_dom_sf"/>
</dbReference>
<evidence type="ECO:0000313" key="16">
    <source>
        <dbReference type="Proteomes" id="UP001159405"/>
    </source>
</evidence>
<keyword evidence="7 12" id="KW-1133">Transmembrane helix</keyword>
<keyword evidence="16" id="KW-1185">Reference proteome</keyword>
<keyword evidence="6" id="KW-0418">Kinase</keyword>
<evidence type="ECO:0000256" key="1">
    <source>
        <dbReference type="ARBA" id="ARBA00004167"/>
    </source>
</evidence>
<dbReference type="CDD" id="cd00192">
    <property type="entry name" value="PTKc"/>
    <property type="match status" value="1"/>
</dbReference>
<dbReference type="InterPro" id="IPR008266">
    <property type="entry name" value="Tyr_kinase_AS"/>
</dbReference>
<dbReference type="SMART" id="SM00060">
    <property type="entry name" value="FN3"/>
    <property type="match status" value="2"/>
</dbReference>
<evidence type="ECO:0000259" key="13">
    <source>
        <dbReference type="PROSITE" id="PS50011"/>
    </source>
</evidence>
<reference evidence="15 16" key="1">
    <citation type="submission" date="2022-05" db="EMBL/GenBank/DDBJ databases">
        <authorList>
            <consortium name="Genoscope - CEA"/>
            <person name="William W."/>
        </authorList>
    </citation>
    <scope>NUCLEOTIDE SEQUENCE [LARGE SCALE GENOMIC DNA]</scope>
</reference>
<keyword evidence="4 12" id="KW-0812">Transmembrane</keyword>
<dbReference type="InterPro" id="IPR050122">
    <property type="entry name" value="RTK"/>
</dbReference>
<dbReference type="InterPro" id="IPR036116">
    <property type="entry name" value="FN3_sf"/>
</dbReference>
<proteinExistence type="predicted"/>
<accession>A0ABN8NJW6</accession>
<feature type="domain" description="Protein kinase" evidence="13">
    <location>
        <begin position="595"/>
        <end position="962"/>
    </location>
</feature>
<dbReference type="InterPro" id="IPR000719">
    <property type="entry name" value="Prot_kinase_dom"/>
</dbReference>
<dbReference type="SUPFAM" id="SSF49265">
    <property type="entry name" value="Fibronectin type III"/>
    <property type="match status" value="1"/>
</dbReference>
<dbReference type="InterPro" id="IPR020635">
    <property type="entry name" value="Tyr_kinase_cat_dom"/>
</dbReference>
<keyword evidence="3" id="KW-0808">Transferase</keyword>
<feature type="compositionally biased region" description="Basic and acidic residues" evidence="11">
    <location>
        <begin position="757"/>
        <end position="769"/>
    </location>
</feature>
<sequence length="985" mass="112041">TRTFTWANCPDGYFLQGLYRSSGIDLHHIEQVRCCRPKTFKNISTDCQDHSVRISLDKQGWSVCPNGYFMVGIYKESCAKLSCIEEFRCCRMPPPVKIMIQNVFVDMVVLGHWFLNGKDKDVRFYPSWSFKEGRCPGSNASSFPNSTFFASTSIIDLNGRSFTISCWIKLTKRNEGSEPIYGDWIKPWQFLLGTKNQSIIFSRHKLNDANEEWWSLESSEIPLHSWTHVVVTWQHLAGQVTIYADGNKIAYRTYSPDGTFFPPSGFPYRIGIDWKGHQFQGSVMDLYVFGTSLSLDEINRLRGFPTIVNRKVTGGTVAMQWEPPLEGACPVLAYNIYYRKLNSPRSVEGKRDLIRVDGSINHYTLQLHCSGEYEINVTSLNGHMESDSRQTWRFKTDGGNFQTFISDVPSSPVLSSLEKEAFSCKVSLVWETPSDHGCPLIMYTVYYRQLELQQSGAPWHGINITNVVTHQYFLALTCDTLYEIEMTAWNEVGQSDRSESGMIKTSSGRLLSLFSLLPFYLLLGTLKDEFSGLEPSSIAGITAGVAAVLVIAILAIFVFRRKLTKRKKRDHYATPRRSKSTIIPLMQWEVLPEQVIFEEEIGRGAFGKVLKGIFRESPGIELFYEPRNQIVDFKEGRTVAVKVVGERADQEAKKQFMEEIELMKTIGSHKNILSMLGCCVSSDPIFLVLEYAPYGDLQLWLRNKRLQKIYQRVYDNADEHVAAKREVLPSGGNLIGVPTEEIKSGKTDAENGEMDNGDSREGRVTKQHENCSGIRSVHESDTKVDGTSDEDLLTAMDLLCFAWQITRGMSFLSSKGFVHRDLAARNILLGEDRVVKISDFGLMRHTQDNVYQLRKGKKLPVKWTAPEALFNSQYTTKSDVWSFGVLLWELSTMGGNPYPGISNKELYKLLKTGYRMEKPDTCSDELFQLILNCWNEDPSARPTFDLATKSLEKMMMEGTPYFDFDLLDESKAYYYEKPLEEGDTS</sequence>
<feature type="region of interest" description="Disordered" evidence="11">
    <location>
        <begin position="745"/>
        <end position="770"/>
    </location>
</feature>
<dbReference type="PROSITE" id="PS50011">
    <property type="entry name" value="PROTEIN_KINASE_DOM"/>
    <property type="match status" value="1"/>
</dbReference>
<protein>
    <recommendedName>
        <fullName evidence="2">receptor protein-tyrosine kinase</fullName>
        <ecNumber evidence="2">2.7.10.1</ecNumber>
    </recommendedName>
</protein>
<dbReference type="EC" id="2.7.10.1" evidence="2"/>
<dbReference type="InterPro" id="IPR003961">
    <property type="entry name" value="FN3_dom"/>
</dbReference>
<dbReference type="SUPFAM" id="SSF56112">
    <property type="entry name" value="Protein kinase-like (PK-like)"/>
    <property type="match status" value="1"/>
</dbReference>
<dbReference type="Gene3D" id="1.10.510.10">
    <property type="entry name" value="Transferase(Phosphotransferase) domain 1"/>
    <property type="match status" value="1"/>
</dbReference>
<evidence type="ECO:0000256" key="10">
    <source>
        <dbReference type="ARBA" id="ARBA00023180"/>
    </source>
</evidence>
<keyword evidence="10" id="KW-0325">Glycoprotein</keyword>
<dbReference type="InterPro" id="IPR013783">
    <property type="entry name" value="Ig-like_fold"/>
</dbReference>
<evidence type="ECO:0000256" key="11">
    <source>
        <dbReference type="SAM" id="MobiDB-lite"/>
    </source>
</evidence>
<evidence type="ECO:0000256" key="2">
    <source>
        <dbReference type="ARBA" id="ARBA00011902"/>
    </source>
</evidence>
<dbReference type="InterPro" id="IPR011009">
    <property type="entry name" value="Kinase-like_dom_sf"/>
</dbReference>
<dbReference type="InterPro" id="IPR001245">
    <property type="entry name" value="Ser-Thr/Tyr_kinase_cat_dom"/>
</dbReference>
<feature type="transmembrane region" description="Helical" evidence="12">
    <location>
        <begin position="538"/>
        <end position="559"/>
    </location>
</feature>
<dbReference type="Pfam" id="PF07714">
    <property type="entry name" value="PK_Tyr_Ser-Thr"/>
    <property type="match status" value="1"/>
</dbReference>
<dbReference type="Gene3D" id="2.60.40.10">
    <property type="entry name" value="Immunoglobulins"/>
    <property type="match status" value="2"/>
</dbReference>
<comment type="subcellular location">
    <subcellularLocation>
        <location evidence="1">Membrane</location>
        <topology evidence="1">Single-pass membrane protein</topology>
    </subcellularLocation>
</comment>
<dbReference type="SMART" id="SM00219">
    <property type="entry name" value="TyrKc"/>
    <property type="match status" value="1"/>
</dbReference>
<keyword evidence="5" id="KW-0677">Repeat</keyword>
<dbReference type="CDD" id="cd00063">
    <property type="entry name" value="FN3"/>
    <property type="match status" value="2"/>
</dbReference>
<dbReference type="EMBL" id="CALNXK010000025">
    <property type="protein sequence ID" value="CAH3112423.1"/>
    <property type="molecule type" value="Genomic_DNA"/>
</dbReference>
<name>A0ABN8NJW6_9CNID</name>
<feature type="non-terminal residue" evidence="15">
    <location>
        <position position="1"/>
    </location>
</feature>
<dbReference type="PROSITE" id="PS50853">
    <property type="entry name" value="FN3"/>
    <property type="match status" value="2"/>
</dbReference>
<dbReference type="PROSITE" id="PS00109">
    <property type="entry name" value="PROTEIN_KINASE_TYR"/>
    <property type="match status" value="1"/>
</dbReference>